<dbReference type="Proteomes" id="UP000557717">
    <property type="component" value="Unassembled WGS sequence"/>
</dbReference>
<proteinExistence type="predicted"/>
<gene>
    <name evidence="2" type="ORF">HNR46_002050</name>
</gene>
<keyword evidence="3" id="KW-1185">Reference proteome</keyword>
<evidence type="ECO:0000313" key="3">
    <source>
        <dbReference type="Proteomes" id="UP000557717"/>
    </source>
</evidence>
<evidence type="ECO:0000313" key="2">
    <source>
        <dbReference type="EMBL" id="MBB5351811.1"/>
    </source>
</evidence>
<comment type="caution">
    <text evidence="2">The sequence shown here is derived from an EMBL/GenBank/DDBJ whole genome shotgun (WGS) entry which is preliminary data.</text>
</comment>
<reference evidence="2 3" key="1">
    <citation type="submission" date="2020-08" db="EMBL/GenBank/DDBJ databases">
        <title>Genomic Encyclopedia of Type Strains, Phase IV (KMG-IV): sequencing the most valuable type-strain genomes for metagenomic binning, comparative biology and taxonomic classification.</title>
        <authorList>
            <person name="Goeker M."/>
        </authorList>
    </citation>
    <scope>NUCLEOTIDE SEQUENCE [LARGE SCALE GENOMIC DNA]</scope>
    <source>
        <strain evidence="2 3">YC6886</strain>
    </source>
</reference>
<dbReference type="EMBL" id="JACHFD010000008">
    <property type="protein sequence ID" value="MBB5351811.1"/>
    <property type="molecule type" value="Genomic_DNA"/>
</dbReference>
<sequence>MKFIPLFLSLPAVALAHHGQDFFLNLDARVPSSGGATVYATSSIAEQDFSLESGFLAGLGSGFAAGCGIDWTDQGSFHTQGLTPMLQWSAPLAHRSWRLGASVSYHFDDGSRQPSSSFTSNSQHGGHHHSHRSMKTFNPDAPPDPVVTPTQISWPSASSSTIHLHDEDYFQSRIILEWSVSESTRAVANFVVAGTSSSEMGLGYAVGLRHEFHHHWGVGLECMGDFNVHGDHQVVASWIYMPRHDLGLRLGYGHGLGSAGEGGSLHAGITWRFE</sequence>
<dbReference type="RefSeq" id="WP_184018310.1">
    <property type="nucleotide sequence ID" value="NZ_JACHFD010000008.1"/>
</dbReference>
<accession>A0A840VG93</accession>
<name>A0A840VG93_9BACT</name>
<dbReference type="AlphaFoldDB" id="A0A840VG93"/>
<feature type="region of interest" description="Disordered" evidence="1">
    <location>
        <begin position="114"/>
        <end position="152"/>
    </location>
</feature>
<feature type="compositionally biased region" description="Basic residues" evidence="1">
    <location>
        <begin position="125"/>
        <end position="134"/>
    </location>
</feature>
<evidence type="ECO:0000256" key="1">
    <source>
        <dbReference type="SAM" id="MobiDB-lite"/>
    </source>
</evidence>
<organism evidence="2 3">
    <name type="scientific">Haloferula luteola</name>
    <dbReference type="NCBI Taxonomy" id="595692"/>
    <lineage>
        <taxon>Bacteria</taxon>
        <taxon>Pseudomonadati</taxon>
        <taxon>Verrucomicrobiota</taxon>
        <taxon>Verrucomicrobiia</taxon>
        <taxon>Verrucomicrobiales</taxon>
        <taxon>Verrucomicrobiaceae</taxon>
        <taxon>Haloferula</taxon>
    </lineage>
</organism>
<protein>
    <submittedName>
        <fullName evidence="2">Opacity protein-like surface antigen</fullName>
    </submittedName>
</protein>